<dbReference type="AlphaFoldDB" id="A0A7W9YKD4"/>
<dbReference type="EMBL" id="JACHDS010000001">
    <property type="protein sequence ID" value="MBB6173647.1"/>
    <property type="molecule type" value="Genomic_DNA"/>
</dbReference>
<accession>A0A7W9YKD4</accession>
<dbReference type="RefSeq" id="WP_184077173.1">
    <property type="nucleotide sequence ID" value="NZ_JACHDS010000001.1"/>
</dbReference>
<name>A0A7W9YKD4_9ACTN</name>
<proteinExistence type="predicted"/>
<evidence type="ECO:0000313" key="2">
    <source>
        <dbReference type="Proteomes" id="UP000546642"/>
    </source>
</evidence>
<protein>
    <submittedName>
        <fullName evidence="1">Uncharacterized protein</fullName>
    </submittedName>
</protein>
<keyword evidence="2" id="KW-1185">Reference proteome</keyword>
<sequence>MTHTDGTILAEDLLLTCHDPMTGRPLADSTEVAVALAGAMGIDGKLFPELPRAERRQRMRAVVDNDAFGAVVRQVIRAIEGAMVAVMAAGAVAARS</sequence>
<dbReference type="Proteomes" id="UP000546642">
    <property type="component" value="Unassembled WGS sequence"/>
</dbReference>
<reference evidence="1 2" key="1">
    <citation type="submission" date="2020-08" db="EMBL/GenBank/DDBJ databases">
        <title>Sequencing the genomes of 1000 actinobacteria strains.</title>
        <authorList>
            <person name="Klenk H.-P."/>
        </authorList>
    </citation>
    <scope>NUCLEOTIDE SEQUENCE [LARGE SCALE GENOMIC DNA]</scope>
    <source>
        <strain evidence="1 2">DSM 46659</strain>
    </source>
</reference>
<evidence type="ECO:0000313" key="1">
    <source>
        <dbReference type="EMBL" id="MBB6173647.1"/>
    </source>
</evidence>
<organism evidence="1 2">
    <name type="scientific">Nocardiopsis mwathae</name>
    <dbReference type="NCBI Taxonomy" id="1472723"/>
    <lineage>
        <taxon>Bacteria</taxon>
        <taxon>Bacillati</taxon>
        <taxon>Actinomycetota</taxon>
        <taxon>Actinomycetes</taxon>
        <taxon>Streptosporangiales</taxon>
        <taxon>Nocardiopsidaceae</taxon>
        <taxon>Nocardiopsis</taxon>
    </lineage>
</organism>
<gene>
    <name evidence="1" type="ORF">HNR23_003707</name>
</gene>
<comment type="caution">
    <text evidence="1">The sequence shown here is derived from an EMBL/GenBank/DDBJ whole genome shotgun (WGS) entry which is preliminary data.</text>
</comment>